<gene>
    <name evidence="1" type="ORF">H9X83_06980</name>
</gene>
<reference evidence="1 2" key="1">
    <citation type="journal article" date="2021" name="Sci. Rep.">
        <title>The distribution of antibiotic resistance genes in chicken gut microbiota commensals.</title>
        <authorList>
            <person name="Juricova H."/>
            <person name="Matiasovicova J."/>
            <person name="Kubasova T."/>
            <person name="Cejkova D."/>
            <person name="Rychlik I."/>
        </authorList>
    </citation>
    <scope>NUCLEOTIDE SEQUENCE [LARGE SCALE GENOMIC DNA]</scope>
    <source>
        <strain evidence="1 2">An431b</strain>
    </source>
</reference>
<evidence type="ECO:0000313" key="1">
    <source>
        <dbReference type="EMBL" id="MBM6877903.1"/>
    </source>
</evidence>
<name>A0ABS2GBC1_9FIRM</name>
<protein>
    <submittedName>
        <fullName evidence="1">Uncharacterized protein</fullName>
    </submittedName>
</protein>
<dbReference type="Proteomes" id="UP000729290">
    <property type="component" value="Unassembled WGS sequence"/>
</dbReference>
<organism evidence="1 2">
    <name type="scientific">Anaerotignum lactatifermentans</name>
    <dbReference type="NCBI Taxonomy" id="160404"/>
    <lineage>
        <taxon>Bacteria</taxon>
        <taxon>Bacillati</taxon>
        <taxon>Bacillota</taxon>
        <taxon>Clostridia</taxon>
        <taxon>Lachnospirales</taxon>
        <taxon>Anaerotignaceae</taxon>
        <taxon>Anaerotignum</taxon>
    </lineage>
</organism>
<keyword evidence="2" id="KW-1185">Reference proteome</keyword>
<dbReference type="EMBL" id="JACSNV010000008">
    <property type="protein sequence ID" value="MBM6877903.1"/>
    <property type="molecule type" value="Genomic_DNA"/>
</dbReference>
<accession>A0ABS2GBC1</accession>
<evidence type="ECO:0000313" key="2">
    <source>
        <dbReference type="Proteomes" id="UP000729290"/>
    </source>
</evidence>
<sequence length="112" mass="13265">MFPKKKYKKRREVWKGRTTSILQGKTKECYVTGEVEDLHKHHIFYGEGMRDISDRHGFWVYLADRVHIAGLGGLHAHPGKGLDLELKQVCQRKFEENHSRQEWMDIIGRNYL</sequence>
<proteinExistence type="predicted"/>
<comment type="caution">
    <text evidence="1">The sequence shown here is derived from an EMBL/GenBank/DDBJ whole genome shotgun (WGS) entry which is preliminary data.</text>
</comment>